<evidence type="ECO:0000313" key="12">
    <source>
        <dbReference type="Proteomes" id="UP001379235"/>
    </source>
</evidence>
<dbReference type="InterPro" id="IPR036280">
    <property type="entry name" value="Multihaem_cyt_sf"/>
</dbReference>
<keyword evidence="5" id="KW-0479">Metal-binding</keyword>
<evidence type="ECO:0000256" key="5">
    <source>
        <dbReference type="ARBA" id="ARBA00022723"/>
    </source>
</evidence>
<feature type="transmembrane region" description="Helical" evidence="9">
    <location>
        <begin position="138"/>
        <end position="156"/>
    </location>
</feature>
<evidence type="ECO:0000256" key="1">
    <source>
        <dbReference type="ARBA" id="ARBA00001926"/>
    </source>
</evidence>
<dbReference type="InterPro" id="IPR008984">
    <property type="entry name" value="SMAD_FHA_dom_sf"/>
</dbReference>
<dbReference type="Proteomes" id="UP001379235">
    <property type="component" value="Unassembled WGS sequence"/>
</dbReference>
<proteinExistence type="predicted"/>
<comment type="caution">
    <text evidence="11">The sequence shown here is derived from an EMBL/GenBank/DDBJ whole genome shotgun (WGS) entry which is preliminary data.</text>
</comment>
<dbReference type="InterPro" id="IPR012286">
    <property type="entry name" value="Tetrahaem_cytochrome"/>
</dbReference>
<reference evidence="11 12" key="1">
    <citation type="submission" date="2024-03" db="EMBL/GenBank/DDBJ databases">
        <authorList>
            <person name="Jo J.-H."/>
        </authorList>
    </citation>
    <scope>NUCLEOTIDE SEQUENCE [LARGE SCALE GENOMIC DNA]</scope>
    <source>
        <strain evidence="11 12">AS3R-12</strain>
    </source>
</reference>
<sequence>MSFRLKTVETTAQGREIVRLRDLPGDSLTLGRSADCTLHLPDLALDPHHATIAAADGGGIAVTSAGTLAFAYDGKQVRSAAIDPETGGELRFGRHRVLVSRDHDGAVLLTVSQIADADADVGERSTFSLAAKLPGKRLMSWLLAMAVLIGFLAVPITSSLTRDPSADQRVTGDAAWSPGPLSLAHHQLEAKCEACHVKPFEAVRDETCLTCHKTTHDHAAPARLASARGPGTAGDRLQWQIAHMFGKPGPGACSDCHTEHEGAARMPAPAQAFCADCHGAIKDRLPDTAIGNAEDFGKLHPQFRAVLPLTLGNEKLTRVSLAANPREASGLTFPHDLHLSTRGGAAQMARRLGKGSALDCASCHRPTGDGIRFLPINMERDCESCHSLAYDRVGSTFRRLRHGDVDQMIADLSVAPQRAAPVVSGRRRPGEFSSGGTYFARFAAPSSSIGAVGQALSRDGICGECHSPAISGGRFSVVPVTQVSRYFQHGWFTHAAHKQEKCASCHKAGKSGSSADVLIPDLGTCRTCHLGEDAPRGKVSSGCAMCHDYHSTVQAPRGLAPRRRQ</sequence>
<keyword evidence="9" id="KW-1133">Transmembrane helix</keyword>
<dbReference type="CDD" id="cd00060">
    <property type="entry name" value="FHA"/>
    <property type="match status" value="1"/>
</dbReference>
<dbReference type="InterPro" id="IPR051829">
    <property type="entry name" value="Multiheme_Cytochr_ET"/>
</dbReference>
<accession>A0ABU8SE66</accession>
<dbReference type="Pfam" id="PF14537">
    <property type="entry name" value="Cytochrom_c3_2"/>
    <property type="match status" value="1"/>
</dbReference>
<evidence type="ECO:0000256" key="4">
    <source>
        <dbReference type="ARBA" id="ARBA00022617"/>
    </source>
</evidence>
<dbReference type="PANTHER" id="PTHR35038:SF8">
    <property type="entry name" value="C-TYPE POLYHEME CYTOCHROME OMCC"/>
    <property type="match status" value="1"/>
</dbReference>
<evidence type="ECO:0000256" key="2">
    <source>
        <dbReference type="ARBA" id="ARBA00004196"/>
    </source>
</evidence>
<dbReference type="PANTHER" id="PTHR35038">
    <property type="entry name" value="DISSIMILATORY SULFITE REDUCTASE SIRA"/>
    <property type="match status" value="1"/>
</dbReference>
<evidence type="ECO:0000256" key="3">
    <source>
        <dbReference type="ARBA" id="ARBA00022448"/>
    </source>
</evidence>
<keyword evidence="9" id="KW-0472">Membrane</keyword>
<protein>
    <submittedName>
        <fullName evidence="11">Cytochrome c3 family protein</fullName>
    </submittedName>
</protein>
<keyword evidence="12" id="KW-1185">Reference proteome</keyword>
<dbReference type="Gene3D" id="3.90.10.10">
    <property type="entry name" value="Cytochrome C3"/>
    <property type="match status" value="3"/>
</dbReference>
<feature type="domain" description="Tetrahaem cytochrome" evidence="10">
    <location>
        <begin position="185"/>
        <end position="278"/>
    </location>
</feature>
<dbReference type="SUPFAM" id="SSF49879">
    <property type="entry name" value="SMAD/FHA domain"/>
    <property type="match status" value="1"/>
</dbReference>
<keyword evidence="8" id="KW-0408">Iron</keyword>
<gene>
    <name evidence="11" type="ORF">WG900_19415</name>
</gene>
<keyword evidence="7" id="KW-0249">Electron transport</keyword>
<keyword evidence="6" id="KW-0732">Signal</keyword>
<evidence type="ECO:0000256" key="6">
    <source>
        <dbReference type="ARBA" id="ARBA00022729"/>
    </source>
</evidence>
<keyword evidence="3" id="KW-0813">Transport</keyword>
<evidence type="ECO:0000259" key="10">
    <source>
        <dbReference type="Pfam" id="PF14537"/>
    </source>
</evidence>
<dbReference type="CDD" id="cd08168">
    <property type="entry name" value="Cytochrom_C3"/>
    <property type="match status" value="1"/>
</dbReference>
<dbReference type="SUPFAM" id="SSF48695">
    <property type="entry name" value="Multiheme cytochromes"/>
    <property type="match status" value="1"/>
</dbReference>
<dbReference type="EMBL" id="JBBHJY010000013">
    <property type="protein sequence ID" value="MEJ6012080.1"/>
    <property type="molecule type" value="Genomic_DNA"/>
</dbReference>
<keyword evidence="9" id="KW-0812">Transmembrane</keyword>
<evidence type="ECO:0000256" key="7">
    <source>
        <dbReference type="ARBA" id="ARBA00022982"/>
    </source>
</evidence>
<organism evidence="11 12">
    <name type="scientific">Novosphingobium aquae</name>
    <dbReference type="NCBI Taxonomy" id="3133435"/>
    <lineage>
        <taxon>Bacteria</taxon>
        <taxon>Pseudomonadati</taxon>
        <taxon>Pseudomonadota</taxon>
        <taxon>Alphaproteobacteria</taxon>
        <taxon>Sphingomonadales</taxon>
        <taxon>Sphingomonadaceae</taxon>
        <taxon>Novosphingobium</taxon>
    </lineage>
</organism>
<comment type="cofactor">
    <cofactor evidence="1">
        <name>heme c</name>
        <dbReference type="ChEBI" id="CHEBI:61717"/>
    </cofactor>
</comment>
<evidence type="ECO:0000256" key="9">
    <source>
        <dbReference type="SAM" id="Phobius"/>
    </source>
</evidence>
<keyword evidence="4" id="KW-0349">Heme</keyword>
<comment type="subcellular location">
    <subcellularLocation>
        <location evidence="2">Cell envelope</location>
    </subcellularLocation>
</comment>
<evidence type="ECO:0000256" key="8">
    <source>
        <dbReference type="ARBA" id="ARBA00023004"/>
    </source>
</evidence>
<dbReference type="RefSeq" id="WP_339969921.1">
    <property type="nucleotide sequence ID" value="NZ_JBBHJY010000013.1"/>
</dbReference>
<name>A0ABU8SE66_9SPHN</name>
<evidence type="ECO:0000313" key="11">
    <source>
        <dbReference type="EMBL" id="MEJ6012080.1"/>
    </source>
</evidence>
<dbReference type="Gene3D" id="2.60.200.20">
    <property type="match status" value="1"/>
</dbReference>